<evidence type="ECO:0000256" key="2">
    <source>
        <dbReference type="ARBA" id="ARBA00022692"/>
    </source>
</evidence>
<keyword evidence="4" id="KW-1133">Transmembrane helix</keyword>
<sequence>MDIERHAGRMAEDERQIIAAAETLLSGSINSQRSSYTQQSITRTPDIILSEDLIAGAMQNGRMSNVRRFFCLFVTFDLLLTFLMWLICTMIAGESVESAFVNQVVHYHIKTSLFDIVMTAVCRFTVLLLFYALLHLDHWIIVALSTAITCAFLIAKVFLFDWSTCSQPVFQVLLILTSFILPWVEAWFFDIRVLPQETQARNWFRNFANNERAPLLRGATSESRQYTGYEPTGTFFTPMDSSDGSDHEEESFRTSRRLSVANEVFPSKPLAKLTPEMIEDYKRKANVLVQNCHDLLRSEDWQIENIMSNGDIIFYMDRPKPEGRILKIEGIIEAPPGILVNKLFDEVELSPSWNRLLTESKKLQCIDENTDIVYQATSAQGGGIIGARDFVILRHRIQYGNYYISSGTSVPLKSLPNRNNVVRAENNLTCCAAERLPNEENKCRFTWIINTNLKGWIPQKIVDKSMSTALVDFMSYVRKYMDDM</sequence>
<protein>
    <recommendedName>
        <fullName evidence="9">StAR-related lipid transfer protein 3</fullName>
    </recommendedName>
</protein>
<evidence type="ECO:0000313" key="8">
    <source>
        <dbReference type="Proteomes" id="UP001642520"/>
    </source>
</evidence>
<dbReference type="Pfam" id="PF10457">
    <property type="entry name" value="MENTAL"/>
    <property type="match status" value="1"/>
</dbReference>
<evidence type="ECO:0000256" key="1">
    <source>
        <dbReference type="ARBA" id="ARBA00004141"/>
    </source>
</evidence>
<feature type="transmembrane region" description="Helical" evidence="4">
    <location>
        <begin position="113"/>
        <end position="134"/>
    </location>
</feature>
<dbReference type="PANTHER" id="PTHR46121">
    <property type="entry name" value="STEROIDOGENIC ACUTE REGULATORY PROTEIN-LIKE"/>
    <property type="match status" value="1"/>
</dbReference>
<dbReference type="InterPro" id="IPR002913">
    <property type="entry name" value="START_lipid-bd_dom"/>
</dbReference>
<comment type="subcellular location">
    <subcellularLocation>
        <location evidence="1">Membrane</location>
        <topology evidence="1">Multi-pass membrane protein</topology>
    </subcellularLocation>
</comment>
<evidence type="ECO:0000256" key="4">
    <source>
        <dbReference type="SAM" id="Phobius"/>
    </source>
</evidence>
<dbReference type="PROSITE" id="PS51439">
    <property type="entry name" value="MENTAL"/>
    <property type="match status" value="1"/>
</dbReference>
<feature type="domain" description="START" evidence="5">
    <location>
        <begin position="297"/>
        <end position="484"/>
    </location>
</feature>
<dbReference type="SUPFAM" id="SSF55961">
    <property type="entry name" value="Bet v1-like"/>
    <property type="match status" value="1"/>
</dbReference>
<dbReference type="Proteomes" id="UP001642520">
    <property type="component" value="Unassembled WGS sequence"/>
</dbReference>
<dbReference type="InterPro" id="IPR051869">
    <property type="entry name" value="STARD3"/>
</dbReference>
<accession>A0ABP1NYZ9</accession>
<dbReference type="PROSITE" id="PS50848">
    <property type="entry name" value="START"/>
    <property type="match status" value="1"/>
</dbReference>
<name>A0ABP1NYZ9_XYLVO</name>
<dbReference type="PANTHER" id="PTHR46121:SF4">
    <property type="entry name" value="STEROIDOGENIC ACUTE REGULATORY PROTEIN-LIKE"/>
    <property type="match status" value="1"/>
</dbReference>
<evidence type="ECO:0000259" key="6">
    <source>
        <dbReference type="PROSITE" id="PS51439"/>
    </source>
</evidence>
<dbReference type="PRINTS" id="PR00978">
    <property type="entry name" value="STARPROTEIN"/>
</dbReference>
<proteinExistence type="predicted"/>
<dbReference type="EMBL" id="CAXAJV020001294">
    <property type="protein sequence ID" value="CAL7946152.1"/>
    <property type="molecule type" value="Genomic_DNA"/>
</dbReference>
<keyword evidence="3 4" id="KW-0472">Membrane</keyword>
<feature type="transmembrane region" description="Helical" evidence="4">
    <location>
        <begin position="169"/>
        <end position="189"/>
    </location>
</feature>
<comment type="caution">
    <text evidence="7">The sequence shown here is derived from an EMBL/GenBank/DDBJ whole genome shotgun (WGS) entry which is preliminary data.</text>
</comment>
<evidence type="ECO:0008006" key="9">
    <source>
        <dbReference type="Google" id="ProtNLM"/>
    </source>
</evidence>
<organism evidence="7 8">
    <name type="scientific">Xylocopa violacea</name>
    <name type="common">Violet carpenter bee</name>
    <name type="synonym">Apis violacea</name>
    <dbReference type="NCBI Taxonomy" id="135666"/>
    <lineage>
        <taxon>Eukaryota</taxon>
        <taxon>Metazoa</taxon>
        <taxon>Ecdysozoa</taxon>
        <taxon>Arthropoda</taxon>
        <taxon>Hexapoda</taxon>
        <taxon>Insecta</taxon>
        <taxon>Pterygota</taxon>
        <taxon>Neoptera</taxon>
        <taxon>Endopterygota</taxon>
        <taxon>Hymenoptera</taxon>
        <taxon>Apocrita</taxon>
        <taxon>Aculeata</taxon>
        <taxon>Apoidea</taxon>
        <taxon>Anthophila</taxon>
        <taxon>Apidae</taxon>
        <taxon>Xylocopa</taxon>
        <taxon>Xylocopa</taxon>
    </lineage>
</organism>
<dbReference type="InterPro" id="IPR023393">
    <property type="entry name" value="START-like_dom_sf"/>
</dbReference>
<keyword evidence="2 4" id="KW-0812">Transmembrane</keyword>
<feature type="transmembrane region" description="Helical" evidence="4">
    <location>
        <begin position="141"/>
        <end position="163"/>
    </location>
</feature>
<evidence type="ECO:0000256" key="3">
    <source>
        <dbReference type="ARBA" id="ARBA00023136"/>
    </source>
</evidence>
<gene>
    <name evidence="7" type="ORF">XYLVIOL_LOCUS7627</name>
</gene>
<dbReference type="InterPro" id="IPR019498">
    <property type="entry name" value="MENTAL"/>
</dbReference>
<feature type="domain" description="MENTAL" evidence="6">
    <location>
        <begin position="63"/>
        <end position="235"/>
    </location>
</feature>
<dbReference type="InterPro" id="IPR000799">
    <property type="entry name" value="StAR-like"/>
</dbReference>
<reference evidence="7 8" key="1">
    <citation type="submission" date="2024-08" db="EMBL/GenBank/DDBJ databases">
        <authorList>
            <person name="Will J Nash"/>
            <person name="Angela Man"/>
            <person name="Seanna McTaggart"/>
            <person name="Kendall Baker"/>
            <person name="Tom Barker"/>
            <person name="Leah Catchpole"/>
            <person name="Alex Durrant"/>
            <person name="Karim Gharbi"/>
            <person name="Naomi Irish"/>
            <person name="Gemy Kaithakottil"/>
            <person name="Debby Ku"/>
            <person name="Aaliyah Providence"/>
            <person name="Felix Shaw"/>
            <person name="David Swarbreck"/>
            <person name="Chris Watkins"/>
            <person name="Ann M. McCartney"/>
            <person name="Giulio Formenti"/>
            <person name="Alice Mouton"/>
            <person name="Noel Vella"/>
            <person name="Bjorn M von Reumont"/>
            <person name="Adriana Vella"/>
            <person name="Wilfried Haerty"/>
        </authorList>
    </citation>
    <scope>NUCLEOTIDE SEQUENCE [LARGE SCALE GENOMIC DNA]</scope>
</reference>
<dbReference type="Gene3D" id="3.30.530.20">
    <property type="match status" value="1"/>
</dbReference>
<evidence type="ECO:0000259" key="5">
    <source>
        <dbReference type="PROSITE" id="PS50848"/>
    </source>
</evidence>
<evidence type="ECO:0000313" key="7">
    <source>
        <dbReference type="EMBL" id="CAL7946152.1"/>
    </source>
</evidence>
<feature type="transmembrane region" description="Helical" evidence="4">
    <location>
        <begin position="69"/>
        <end position="93"/>
    </location>
</feature>
<keyword evidence="8" id="KW-1185">Reference proteome</keyword>
<dbReference type="Pfam" id="PF01852">
    <property type="entry name" value="START"/>
    <property type="match status" value="1"/>
</dbReference>
<dbReference type="SMART" id="SM00234">
    <property type="entry name" value="START"/>
    <property type="match status" value="1"/>
</dbReference>